<gene>
    <name evidence="9" type="ORF">CRP01_29140</name>
</gene>
<keyword evidence="7" id="KW-0139">CF(1)</keyword>
<keyword evidence="7" id="KW-0066">ATP synthesis</keyword>
<dbReference type="CDD" id="cd12152">
    <property type="entry name" value="F1-ATPase_delta"/>
    <property type="match status" value="1"/>
</dbReference>
<dbReference type="Gene3D" id="2.60.15.10">
    <property type="entry name" value="F0F1 ATP synthase delta/epsilon subunit, N-terminal"/>
    <property type="match status" value="1"/>
</dbReference>
<dbReference type="SUPFAM" id="SSF51344">
    <property type="entry name" value="Epsilon subunit of F1F0-ATP synthase N-terminal domain"/>
    <property type="match status" value="1"/>
</dbReference>
<accession>A0A2D0N439</accession>
<evidence type="ECO:0000259" key="8">
    <source>
        <dbReference type="Pfam" id="PF02823"/>
    </source>
</evidence>
<proteinExistence type="inferred from homology"/>
<comment type="similarity">
    <text evidence="3">Belongs to the ATPase epsilon chain family.</text>
</comment>
<dbReference type="InterPro" id="IPR020546">
    <property type="entry name" value="ATP_synth_F1_dsu/esu_N"/>
</dbReference>
<dbReference type="Proteomes" id="UP000223913">
    <property type="component" value="Unassembled WGS sequence"/>
</dbReference>
<keyword evidence="5" id="KW-0406">Ion transport</keyword>
<evidence type="ECO:0000256" key="7">
    <source>
        <dbReference type="ARBA" id="ARBA00023196"/>
    </source>
</evidence>
<dbReference type="GO" id="GO:0012505">
    <property type="term" value="C:endomembrane system"/>
    <property type="evidence" value="ECO:0007669"/>
    <property type="project" value="UniProtKB-SubCell"/>
</dbReference>
<dbReference type="InterPro" id="IPR001469">
    <property type="entry name" value="ATP_synth_F1_dsu/esu"/>
</dbReference>
<sequence>MTITVLTPDRQIFNGNITSVKVPGTLGEFQVLKGHAPIVSSLEAGKVSLVTADGEHRVFDEASGTLHTAADAGKKITFQIGGGFIEVLNDEVSLLVRGVKEVVK</sequence>
<dbReference type="OrthoDB" id="5294255at2"/>
<feature type="domain" description="ATP synthase F1 complex delta/epsilon subunit N-terminal" evidence="8">
    <location>
        <begin position="1"/>
        <end position="59"/>
    </location>
</feature>
<evidence type="ECO:0000256" key="4">
    <source>
        <dbReference type="ARBA" id="ARBA00022448"/>
    </source>
</evidence>
<organism evidence="9 10">
    <name type="scientific">Flavilitoribacter nigricans (strain ATCC 23147 / DSM 23189 / NBRC 102662 / NCIMB 1420 / SS-2)</name>
    <name type="common">Lewinella nigricans</name>
    <dbReference type="NCBI Taxonomy" id="1122177"/>
    <lineage>
        <taxon>Bacteria</taxon>
        <taxon>Pseudomonadati</taxon>
        <taxon>Bacteroidota</taxon>
        <taxon>Saprospiria</taxon>
        <taxon>Saprospirales</taxon>
        <taxon>Lewinellaceae</taxon>
        <taxon>Flavilitoribacter</taxon>
    </lineage>
</organism>
<evidence type="ECO:0000256" key="1">
    <source>
        <dbReference type="ARBA" id="ARBA00003543"/>
    </source>
</evidence>
<evidence type="ECO:0000313" key="9">
    <source>
        <dbReference type="EMBL" id="PHN03146.1"/>
    </source>
</evidence>
<evidence type="ECO:0000256" key="5">
    <source>
        <dbReference type="ARBA" id="ARBA00023065"/>
    </source>
</evidence>
<protein>
    <recommendedName>
        <fullName evidence="8">ATP synthase F1 complex delta/epsilon subunit N-terminal domain-containing protein</fullName>
    </recommendedName>
</protein>
<dbReference type="RefSeq" id="WP_099153586.1">
    <property type="nucleotide sequence ID" value="NZ_PDUD01000034.1"/>
</dbReference>
<comment type="subcellular location">
    <subcellularLocation>
        <location evidence="2">Endomembrane system</location>
        <topology evidence="2">Peripheral membrane protein</topology>
    </subcellularLocation>
</comment>
<dbReference type="Pfam" id="PF02823">
    <property type="entry name" value="ATP-synt_DE_N"/>
    <property type="match status" value="1"/>
</dbReference>
<keyword evidence="10" id="KW-1185">Reference proteome</keyword>
<comment type="function">
    <text evidence="1">Produces ATP from ADP in the presence of a proton gradient across the membrane.</text>
</comment>
<keyword evidence="4" id="KW-0813">Transport</keyword>
<dbReference type="AlphaFoldDB" id="A0A2D0N439"/>
<reference evidence="9 10" key="1">
    <citation type="submission" date="2017-10" db="EMBL/GenBank/DDBJ databases">
        <title>The draft genome sequence of Lewinella nigricans NBRC 102662.</title>
        <authorList>
            <person name="Wang K."/>
        </authorList>
    </citation>
    <scope>NUCLEOTIDE SEQUENCE [LARGE SCALE GENOMIC DNA]</scope>
    <source>
        <strain evidence="9 10">NBRC 102662</strain>
    </source>
</reference>
<dbReference type="GO" id="GO:0046933">
    <property type="term" value="F:proton-transporting ATP synthase activity, rotational mechanism"/>
    <property type="evidence" value="ECO:0007669"/>
    <property type="project" value="InterPro"/>
</dbReference>
<dbReference type="EMBL" id="PDUD01000034">
    <property type="protein sequence ID" value="PHN03146.1"/>
    <property type="molecule type" value="Genomic_DNA"/>
</dbReference>
<name>A0A2D0N439_FLAN2</name>
<evidence type="ECO:0000313" key="10">
    <source>
        <dbReference type="Proteomes" id="UP000223913"/>
    </source>
</evidence>
<evidence type="ECO:0000256" key="3">
    <source>
        <dbReference type="ARBA" id="ARBA00005712"/>
    </source>
</evidence>
<dbReference type="GO" id="GO:0045259">
    <property type="term" value="C:proton-transporting ATP synthase complex"/>
    <property type="evidence" value="ECO:0007669"/>
    <property type="project" value="UniProtKB-KW"/>
</dbReference>
<comment type="caution">
    <text evidence="9">The sequence shown here is derived from an EMBL/GenBank/DDBJ whole genome shotgun (WGS) entry which is preliminary data.</text>
</comment>
<evidence type="ECO:0000256" key="6">
    <source>
        <dbReference type="ARBA" id="ARBA00023136"/>
    </source>
</evidence>
<evidence type="ECO:0000256" key="2">
    <source>
        <dbReference type="ARBA" id="ARBA00004184"/>
    </source>
</evidence>
<dbReference type="InterPro" id="IPR036771">
    <property type="entry name" value="ATPsynth_dsu/esu_N"/>
</dbReference>
<keyword evidence="6" id="KW-0472">Membrane</keyword>